<gene>
    <name evidence="1" type="ORF">NOO_LOCUS13948</name>
</gene>
<evidence type="ECO:0000313" key="3">
    <source>
        <dbReference type="WBParaSite" id="nOo.2.0.1.t13948-RA"/>
    </source>
</evidence>
<organism evidence="3">
    <name type="scientific">Onchocerca ochengi</name>
    <name type="common">Filarial nematode worm</name>
    <dbReference type="NCBI Taxonomy" id="42157"/>
    <lineage>
        <taxon>Eukaryota</taxon>
        <taxon>Metazoa</taxon>
        <taxon>Ecdysozoa</taxon>
        <taxon>Nematoda</taxon>
        <taxon>Chromadorea</taxon>
        <taxon>Rhabditida</taxon>
        <taxon>Spirurina</taxon>
        <taxon>Spiruromorpha</taxon>
        <taxon>Filarioidea</taxon>
        <taxon>Onchocercidae</taxon>
        <taxon>Onchocerca</taxon>
    </lineage>
</organism>
<proteinExistence type="predicted"/>
<sequence>MGPRLEFQTPKGTMGGQK</sequence>
<protein>
    <submittedName>
        <fullName evidence="1 3">Uncharacterized protein</fullName>
    </submittedName>
</protein>
<name>A0A182F0I5_ONCOC</name>
<dbReference type="WBParaSite" id="nOo.2.0.1.t13948-RA">
    <property type="protein sequence ID" value="nOo.2.0.1.t13948-RA"/>
    <property type="gene ID" value="nOo.2.0.1.g13948"/>
</dbReference>
<accession>A0A182F0I5</accession>
<dbReference type="Proteomes" id="UP000271087">
    <property type="component" value="Unassembled WGS sequence"/>
</dbReference>
<evidence type="ECO:0000313" key="1">
    <source>
        <dbReference type="EMBL" id="VDN07756.1"/>
    </source>
</evidence>
<dbReference type="EMBL" id="UYRW01022274">
    <property type="protein sequence ID" value="VDN07756.1"/>
    <property type="molecule type" value="Genomic_DNA"/>
</dbReference>
<reference evidence="3" key="1">
    <citation type="submission" date="2016-06" db="UniProtKB">
        <authorList>
            <consortium name="WormBaseParasite"/>
        </authorList>
    </citation>
    <scope>IDENTIFICATION</scope>
</reference>
<reference evidence="1 2" key="2">
    <citation type="submission" date="2018-08" db="EMBL/GenBank/DDBJ databases">
        <authorList>
            <person name="Laetsch R D."/>
            <person name="Stevens L."/>
            <person name="Kumar S."/>
            <person name="Blaxter L. M."/>
        </authorList>
    </citation>
    <scope>NUCLEOTIDE SEQUENCE [LARGE SCALE GENOMIC DNA]</scope>
</reference>
<keyword evidence="2" id="KW-1185">Reference proteome</keyword>
<evidence type="ECO:0000313" key="2">
    <source>
        <dbReference type="Proteomes" id="UP000271087"/>
    </source>
</evidence>
<dbReference type="AlphaFoldDB" id="A0A182F0I5"/>